<accession>A0A9W7CL53</accession>
<dbReference type="AlphaFoldDB" id="A0A9W7CL53"/>
<dbReference type="OrthoDB" id="129895at2759"/>
<sequence length="129" mass="14100">MEYGFQSGLLVDDNREEASVDCGEKGQVPKGNDKDAELEHAVDKHLPRRKIITLAWRDTNDVRLSQINTSIELSQNTVEQSLASTSESEVELSQSAVTRAFDLSPTDLQDNAAAVGLQILSEASVWRGG</sequence>
<dbReference type="EMBL" id="BSXT01000866">
    <property type="protein sequence ID" value="GMF35294.1"/>
    <property type="molecule type" value="Genomic_DNA"/>
</dbReference>
<organism evidence="2 3">
    <name type="scientific">Phytophthora fragariaefolia</name>
    <dbReference type="NCBI Taxonomy" id="1490495"/>
    <lineage>
        <taxon>Eukaryota</taxon>
        <taxon>Sar</taxon>
        <taxon>Stramenopiles</taxon>
        <taxon>Oomycota</taxon>
        <taxon>Peronosporomycetes</taxon>
        <taxon>Peronosporales</taxon>
        <taxon>Peronosporaceae</taxon>
        <taxon>Phytophthora</taxon>
    </lineage>
</organism>
<name>A0A9W7CL53_9STRA</name>
<evidence type="ECO:0000256" key="1">
    <source>
        <dbReference type="SAM" id="MobiDB-lite"/>
    </source>
</evidence>
<feature type="compositionally biased region" description="Basic and acidic residues" evidence="1">
    <location>
        <begin position="14"/>
        <end position="24"/>
    </location>
</feature>
<reference evidence="2" key="1">
    <citation type="submission" date="2023-04" db="EMBL/GenBank/DDBJ databases">
        <title>Phytophthora fragariaefolia NBRC 109709.</title>
        <authorList>
            <person name="Ichikawa N."/>
            <person name="Sato H."/>
            <person name="Tonouchi N."/>
        </authorList>
    </citation>
    <scope>NUCLEOTIDE SEQUENCE</scope>
    <source>
        <strain evidence="2">NBRC 109709</strain>
    </source>
</reference>
<proteinExistence type="predicted"/>
<evidence type="ECO:0000313" key="3">
    <source>
        <dbReference type="Proteomes" id="UP001165121"/>
    </source>
</evidence>
<gene>
    <name evidence="2" type="ORF">Pfra01_000929800</name>
</gene>
<comment type="caution">
    <text evidence="2">The sequence shown here is derived from an EMBL/GenBank/DDBJ whole genome shotgun (WGS) entry which is preliminary data.</text>
</comment>
<dbReference type="Proteomes" id="UP001165121">
    <property type="component" value="Unassembled WGS sequence"/>
</dbReference>
<feature type="region of interest" description="Disordered" evidence="1">
    <location>
        <begin position="14"/>
        <end position="35"/>
    </location>
</feature>
<evidence type="ECO:0000313" key="2">
    <source>
        <dbReference type="EMBL" id="GMF35294.1"/>
    </source>
</evidence>
<keyword evidence="3" id="KW-1185">Reference proteome</keyword>
<protein>
    <submittedName>
        <fullName evidence="2">Unnamed protein product</fullName>
    </submittedName>
</protein>